<dbReference type="InterPro" id="IPR007428">
    <property type="entry name" value="MlaA"/>
</dbReference>
<feature type="chain" id="PRO_5044657647" evidence="3">
    <location>
        <begin position="20"/>
        <end position="252"/>
    </location>
</feature>
<protein>
    <submittedName>
        <fullName evidence="4">VacJ family lipoprotein</fullName>
    </submittedName>
</protein>
<evidence type="ECO:0000256" key="2">
    <source>
        <dbReference type="ARBA" id="ARBA00022729"/>
    </source>
</evidence>
<dbReference type="Pfam" id="PF04333">
    <property type="entry name" value="MlaA"/>
    <property type="match status" value="1"/>
</dbReference>
<evidence type="ECO:0000256" key="3">
    <source>
        <dbReference type="SAM" id="SignalP"/>
    </source>
</evidence>
<evidence type="ECO:0000313" key="5">
    <source>
        <dbReference type="EMBL" id="QLB41947.1"/>
    </source>
</evidence>
<organism evidence="4 6">
    <name type="scientific">Mannheimia pernigra</name>
    <dbReference type="NCBI Taxonomy" id="111844"/>
    <lineage>
        <taxon>Bacteria</taxon>
        <taxon>Pseudomonadati</taxon>
        <taxon>Pseudomonadota</taxon>
        <taxon>Gammaproteobacteria</taxon>
        <taxon>Pasteurellales</taxon>
        <taxon>Pasteurellaceae</taxon>
        <taxon>Mannheimia</taxon>
    </lineage>
</organism>
<comment type="similarity">
    <text evidence="1">Belongs to the MlaA family.</text>
</comment>
<dbReference type="Proteomes" id="UP000509784">
    <property type="component" value="Chromosome"/>
</dbReference>
<dbReference type="PRINTS" id="PR01805">
    <property type="entry name" value="VACJLIPOPROT"/>
</dbReference>
<evidence type="ECO:0000256" key="1">
    <source>
        <dbReference type="ARBA" id="ARBA00010634"/>
    </source>
</evidence>
<name>A0A7H8USS0_9PAST</name>
<dbReference type="KEGG" id="mpeg:HV560_03470"/>
<dbReference type="PANTHER" id="PTHR30035:SF3">
    <property type="entry name" value="INTERMEMBRANE PHOSPHOLIPID TRANSPORT SYSTEM LIPOPROTEIN MLAA"/>
    <property type="match status" value="1"/>
</dbReference>
<dbReference type="PANTHER" id="PTHR30035">
    <property type="entry name" value="LIPOPROTEIN VACJ-RELATED"/>
    <property type="match status" value="1"/>
</dbReference>
<keyword evidence="2 3" id="KW-0732">Signal</keyword>
<accession>A0A7H8USS0</accession>
<feature type="signal peptide" evidence="3">
    <location>
        <begin position="1"/>
        <end position="19"/>
    </location>
</feature>
<evidence type="ECO:0000313" key="6">
    <source>
        <dbReference type="Proteomes" id="UP000509660"/>
    </source>
</evidence>
<dbReference type="AlphaFoldDB" id="A0A7H8USS0"/>
<accession>A0A7H8UN38</accession>
<sequence>MKLSSLKQLFVVFSVVLLAACSSSINPQTGVRDDPLEGFNRAMWKVNYDYLDPYVLKPVAKGWKDYVPSPVKTGLVNVANNLDEPVSFINRLLEGEGKKAMVHFNRFWINTVFGLGGLIDWASLDEDLRLNNGQRGLGESLGANGVPAGAYIMMPAYGATTPRQGVGSAVEAGYSVLTYVGTTPWSIAKYVVQGIDTRSKLLEQEALLTQAQDPYVTFREAYFQNLEFKVKDGNVEPSQQEQLSEEELKNID</sequence>
<accession>A0A857ENZ8</accession>
<dbReference type="EMBL" id="CP055305">
    <property type="protein sequence ID" value="QLB41947.1"/>
    <property type="molecule type" value="Genomic_DNA"/>
</dbReference>
<dbReference type="Proteomes" id="UP000509660">
    <property type="component" value="Chromosome"/>
</dbReference>
<proteinExistence type="inferred from homology"/>
<evidence type="ECO:0000313" key="7">
    <source>
        <dbReference type="Proteomes" id="UP000509784"/>
    </source>
</evidence>
<gene>
    <name evidence="4" type="ORF">HV559_03470</name>
    <name evidence="5" type="ORF">HV560_03470</name>
</gene>
<evidence type="ECO:0000313" key="4">
    <source>
        <dbReference type="EMBL" id="QLB39998.1"/>
    </source>
</evidence>
<dbReference type="GO" id="GO:0016020">
    <property type="term" value="C:membrane"/>
    <property type="evidence" value="ECO:0007669"/>
    <property type="project" value="InterPro"/>
</dbReference>
<dbReference type="PROSITE" id="PS51257">
    <property type="entry name" value="PROKAR_LIPOPROTEIN"/>
    <property type="match status" value="1"/>
</dbReference>
<reference evidence="6 7" key="1">
    <citation type="submission" date="2020-06" db="EMBL/GenBank/DDBJ databases">
        <title>Mannheimia pernigra sp. nov. isolated from bovine respiratory tract.</title>
        <authorList>
            <person name="Kuhnert P."/>
            <person name="Akarsu-Egger H."/>
        </authorList>
    </citation>
    <scope>NUCLEOTIDE SEQUENCE [LARGE SCALE GENOMIC DNA]</scope>
    <source>
        <strain evidence="5 7">17CN0883</strain>
        <strain evidence="4 6">BNO311</strain>
    </source>
</reference>
<dbReference type="RefSeq" id="WP_159628986.1">
    <property type="nucleotide sequence ID" value="NZ_CP046531.1"/>
</dbReference>
<keyword evidence="4" id="KW-0449">Lipoprotein</keyword>
<dbReference type="GO" id="GO:0120010">
    <property type="term" value="P:intermembrane phospholipid transfer"/>
    <property type="evidence" value="ECO:0007669"/>
    <property type="project" value="TreeGrafter"/>
</dbReference>
<dbReference type="EMBL" id="CP055306">
    <property type="protein sequence ID" value="QLB39998.1"/>
    <property type="molecule type" value="Genomic_DNA"/>
</dbReference>
<keyword evidence="6" id="KW-1185">Reference proteome</keyword>